<reference evidence="3" key="1">
    <citation type="submission" date="2013-11" db="EMBL/GenBank/DDBJ databases">
        <authorList>
            <person name="Hoang H.T."/>
            <person name="Killian M.L."/>
            <person name="Madson D.M."/>
            <person name="Arruda P.H.E."/>
            <person name="Sun D."/>
            <person name="Schwartz K.J."/>
            <person name="Yoon K."/>
        </authorList>
    </citation>
    <scope>NUCLEOTIDE SEQUENCE [LARGE SCALE GENOMIC DNA]</scope>
    <source>
        <strain evidence="3">CDK2</strain>
    </source>
</reference>
<evidence type="ECO:0000256" key="1">
    <source>
        <dbReference type="SAM" id="Coils"/>
    </source>
</evidence>
<dbReference type="EMBL" id="LGUC01000002">
    <property type="protein sequence ID" value="KPN29000.1"/>
    <property type="molecule type" value="Genomic_DNA"/>
</dbReference>
<organism evidence="2 3">
    <name type="scientific">Halolamina pelagica</name>
    <dbReference type="NCBI Taxonomy" id="699431"/>
    <lineage>
        <taxon>Archaea</taxon>
        <taxon>Methanobacteriati</taxon>
        <taxon>Methanobacteriota</taxon>
        <taxon>Stenosarchaea group</taxon>
        <taxon>Halobacteria</taxon>
        <taxon>Halobacteriales</taxon>
        <taxon>Haloferacaceae</taxon>
    </lineage>
</organism>
<dbReference type="InterPro" id="IPR012440">
    <property type="entry name" value="DUF1641"/>
</dbReference>
<dbReference type="PATRIC" id="fig|699431.3.peg.3315"/>
<sequence>MASDENTADTTVAIEDDRELARVVEENDAELAELLRLLLTAEDLAGDLTPELREAVHENREPLGELRLAFEREETLTLLTKVGNEADTLVELLDILAVSKDLTDDLVPELLVAVRENRETVERLRGSLEDEQTLILLERLGDNAETLTELLDLLDATHDLATELTPELQEVAQDNRDLIREFRMAVAGFSDVHGEQDVDMYQLGRNAGNMVTTMETLGDPVVTDAVDATVEGFTQEDPKPVGFFGLIGALFDADVRRALGRLVAALRALGQADLGED</sequence>
<dbReference type="OrthoDB" id="303725at2157"/>
<evidence type="ECO:0000313" key="2">
    <source>
        <dbReference type="EMBL" id="KPN29000.1"/>
    </source>
</evidence>
<evidence type="ECO:0008006" key="4">
    <source>
        <dbReference type="Google" id="ProtNLM"/>
    </source>
</evidence>
<gene>
    <name evidence="2" type="ORF">SY89_03234</name>
</gene>
<dbReference type="Proteomes" id="UP000050535">
    <property type="component" value="Unassembled WGS sequence"/>
</dbReference>
<keyword evidence="3" id="KW-1185">Reference proteome</keyword>
<comment type="caution">
    <text evidence="2">The sequence shown here is derived from an EMBL/GenBank/DDBJ whole genome shotgun (WGS) entry which is preliminary data.</text>
</comment>
<proteinExistence type="predicted"/>
<name>A0A0P7HX97_9EURY</name>
<dbReference type="Pfam" id="PF07849">
    <property type="entry name" value="DUF1641"/>
    <property type="match status" value="1"/>
</dbReference>
<keyword evidence="1" id="KW-0175">Coiled coil</keyword>
<evidence type="ECO:0000313" key="3">
    <source>
        <dbReference type="Proteomes" id="UP000050535"/>
    </source>
</evidence>
<dbReference type="RefSeq" id="WP_054584811.1">
    <property type="nucleotide sequence ID" value="NZ_LGUC01000002.1"/>
</dbReference>
<accession>A0A0P7HX97</accession>
<protein>
    <recommendedName>
        <fullName evidence="4">DUF1641 domain-containing protein</fullName>
    </recommendedName>
</protein>
<dbReference type="STRING" id="699431.SY89_03234"/>
<dbReference type="AlphaFoldDB" id="A0A0P7HX97"/>
<feature type="coiled-coil region" evidence="1">
    <location>
        <begin position="111"/>
        <end position="157"/>
    </location>
</feature>